<dbReference type="InterPro" id="IPR002869">
    <property type="entry name" value="Pyrv_flavodox_OxRed_cen"/>
</dbReference>
<dbReference type="RefSeq" id="WP_210852594.1">
    <property type="nucleotide sequence ID" value="NZ_JAGQDD010000003.1"/>
</dbReference>
<dbReference type="Proteomes" id="UP000676246">
    <property type="component" value="Unassembled WGS sequence"/>
</dbReference>
<protein>
    <submittedName>
        <fullName evidence="3">Indolepyruvate oxidoreductase subunit beta</fullName>
    </submittedName>
</protein>
<organism evidence="3 4">
    <name type="scientific">Ideonella alba</name>
    <dbReference type="NCBI Taxonomy" id="2824118"/>
    <lineage>
        <taxon>Bacteria</taxon>
        <taxon>Pseudomonadati</taxon>
        <taxon>Pseudomonadota</taxon>
        <taxon>Betaproteobacteria</taxon>
        <taxon>Burkholderiales</taxon>
        <taxon>Sphaerotilaceae</taxon>
        <taxon>Ideonella</taxon>
    </lineage>
</organism>
<evidence type="ECO:0000313" key="4">
    <source>
        <dbReference type="Proteomes" id="UP000676246"/>
    </source>
</evidence>
<sequence length="260" mass="27023">MTLDLVLGGVGGQGVLSIAWVIDQAAHAAGLHIKQSEVHGMAQRGGAVSACVRLSDQPVASDLIAAGSAALVAAVEPLEALRYTPLLRTDGTVVTDVTPLVNIDHYPDLETMLTVLFSLPNLVAVDATRLAHAAGTVKAQNTVVLGAAAPLLPLPREALEAQLQTLFEPKGERIVQANLRAFRKGAAATGFVQAMRAAGVPSARVARVSSRLAFAPHPVDDTLLAAWAERLLGPHGEATARQVWAAPKLLPLEAVHAVTA</sequence>
<accession>A0A940Y7K8</accession>
<reference evidence="3 4" key="1">
    <citation type="submission" date="2021-04" db="EMBL/GenBank/DDBJ databases">
        <title>The genome sequence of Ideonella sp. 3Y2.</title>
        <authorList>
            <person name="Liu Y."/>
        </authorList>
    </citation>
    <scope>NUCLEOTIDE SEQUENCE [LARGE SCALE GENOMIC DNA]</scope>
    <source>
        <strain evidence="3 4">3Y2</strain>
    </source>
</reference>
<dbReference type="PANTHER" id="PTHR43854">
    <property type="entry name" value="INDOLEPYRUVATE OXIDOREDUCTASE SUBUNIT IORB"/>
    <property type="match status" value="1"/>
</dbReference>
<keyword evidence="4" id="KW-1185">Reference proteome</keyword>
<dbReference type="InterPro" id="IPR052198">
    <property type="entry name" value="IorB_Oxidoreductase"/>
</dbReference>
<evidence type="ECO:0000259" key="2">
    <source>
        <dbReference type="Pfam" id="PF01558"/>
    </source>
</evidence>
<evidence type="ECO:0000313" key="3">
    <source>
        <dbReference type="EMBL" id="MBQ0930141.1"/>
    </source>
</evidence>
<dbReference type="SUPFAM" id="SSF53323">
    <property type="entry name" value="Pyruvate-ferredoxin oxidoreductase, PFOR, domain III"/>
    <property type="match status" value="1"/>
</dbReference>
<proteinExistence type="predicted"/>
<dbReference type="EMBL" id="JAGQDD010000003">
    <property type="protein sequence ID" value="MBQ0930141.1"/>
    <property type="molecule type" value="Genomic_DNA"/>
</dbReference>
<dbReference type="InterPro" id="IPR019752">
    <property type="entry name" value="Pyrv/ketoisovalerate_OxRed_cat"/>
</dbReference>
<name>A0A940Y7K8_9BURK</name>
<dbReference type="PANTHER" id="PTHR43854:SF1">
    <property type="entry name" value="INDOLEPYRUVATE OXIDOREDUCTASE SUBUNIT IORB"/>
    <property type="match status" value="1"/>
</dbReference>
<comment type="caution">
    <text evidence="3">The sequence shown here is derived from an EMBL/GenBank/DDBJ whole genome shotgun (WGS) entry which is preliminary data.</text>
</comment>
<evidence type="ECO:0000256" key="1">
    <source>
        <dbReference type="ARBA" id="ARBA00023002"/>
    </source>
</evidence>
<dbReference type="Pfam" id="PF01558">
    <property type="entry name" value="POR"/>
    <property type="match status" value="1"/>
</dbReference>
<dbReference type="AlphaFoldDB" id="A0A940Y7K8"/>
<keyword evidence="1" id="KW-0560">Oxidoreductase</keyword>
<gene>
    <name evidence="3" type="ORF">KAK03_06530</name>
</gene>
<dbReference type="Gene3D" id="3.40.920.10">
    <property type="entry name" value="Pyruvate-ferredoxin oxidoreductase, PFOR, domain III"/>
    <property type="match status" value="1"/>
</dbReference>
<feature type="domain" description="Pyruvate/ketoisovalerate oxidoreductase catalytic" evidence="2">
    <location>
        <begin position="11"/>
        <end position="186"/>
    </location>
</feature>
<dbReference type="GO" id="GO:0016903">
    <property type="term" value="F:oxidoreductase activity, acting on the aldehyde or oxo group of donors"/>
    <property type="evidence" value="ECO:0007669"/>
    <property type="project" value="InterPro"/>
</dbReference>
<dbReference type="NCBIfam" id="NF005324">
    <property type="entry name" value="PRK06853.1-4"/>
    <property type="match status" value="1"/>
</dbReference>